<dbReference type="InterPro" id="IPR017441">
    <property type="entry name" value="Protein_kinase_ATP_BS"/>
</dbReference>
<keyword evidence="10" id="KW-1185">Reference proteome</keyword>
<feature type="transmembrane region" description="Helical" evidence="7">
    <location>
        <begin position="417"/>
        <end position="435"/>
    </location>
</feature>
<keyword evidence="1 9" id="KW-0808">Transferase</keyword>
<dbReference type="Pfam" id="PF00069">
    <property type="entry name" value="Pkinase"/>
    <property type="match status" value="1"/>
</dbReference>
<keyword evidence="2 5" id="KW-0547">Nucleotide-binding</keyword>
<dbReference type="PROSITE" id="PS00107">
    <property type="entry name" value="PROTEIN_KINASE_ATP"/>
    <property type="match status" value="1"/>
</dbReference>
<accession>A0ABV4R3A6</accession>
<keyword evidence="7" id="KW-0812">Transmembrane</keyword>
<evidence type="ECO:0000256" key="1">
    <source>
        <dbReference type="ARBA" id="ARBA00022679"/>
    </source>
</evidence>
<feature type="binding site" evidence="5">
    <location>
        <position position="43"/>
    </location>
    <ligand>
        <name>ATP</name>
        <dbReference type="ChEBI" id="CHEBI:30616"/>
    </ligand>
</feature>
<feature type="compositionally biased region" description="Pro residues" evidence="6">
    <location>
        <begin position="292"/>
        <end position="301"/>
    </location>
</feature>
<proteinExistence type="predicted"/>
<evidence type="ECO:0000313" key="10">
    <source>
        <dbReference type="Proteomes" id="UP001569904"/>
    </source>
</evidence>
<dbReference type="PROSITE" id="PS50011">
    <property type="entry name" value="PROTEIN_KINASE_DOM"/>
    <property type="match status" value="1"/>
</dbReference>
<dbReference type="EC" id="2.7.11.1" evidence="9"/>
<dbReference type="Gene3D" id="3.30.200.20">
    <property type="entry name" value="Phosphorylase Kinase, domain 1"/>
    <property type="match status" value="1"/>
</dbReference>
<reference evidence="9 10" key="1">
    <citation type="submission" date="2023-11" db="EMBL/GenBank/DDBJ databases">
        <title>Actinomadura monticuli sp. nov., isolated from volcanic ash.</title>
        <authorList>
            <person name="Lee S.D."/>
            <person name="Yang H."/>
            <person name="Kim I.S."/>
        </authorList>
    </citation>
    <scope>NUCLEOTIDE SEQUENCE [LARGE SCALE GENOMIC DNA]</scope>
    <source>
        <strain evidence="9 10">DSM 45346</strain>
    </source>
</reference>
<evidence type="ECO:0000256" key="7">
    <source>
        <dbReference type="SAM" id="Phobius"/>
    </source>
</evidence>
<evidence type="ECO:0000259" key="8">
    <source>
        <dbReference type="PROSITE" id="PS50011"/>
    </source>
</evidence>
<dbReference type="PROSITE" id="PS00109">
    <property type="entry name" value="PROTEIN_KINASE_TYR"/>
    <property type="match status" value="1"/>
</dbReference>
<sequence>MEPVRDGDPRQIGPYRLIGHLGTGGMGRVFLGRSRGGRAVAVKLVHADLAGDAEFRRRFADEVAAARRVGGFYTAQVVDADTGGDPPWLATAYIPGPSLAEAVTAHGPLPATAVRVLGAGLAEGLAAIHASGLIHRDLTHRNVILADDGPRVIDFGIAKALDTVHSSTRVIGTPGFMSPEQARADPVGPESDVFSLGCVLTYAAAGTGPFGTGRADLIIYRIVHEEPRLDGVPADIAPLLRSCLAKHPADRPALNDVLDRLAPPEHDGTAAAWLPPDITTMITERGTAVGAPPRPGVPEAPEPAGARTGGSRPRRTAYEAEPLDGPPGTRPVPQLQRPTGPAEVSERPAARTASAAMAMLCLLTELVIPFAAVQAFDAGALSAGSARVHVALCVVQALVLATGAFLLLFLRKAAGRRLIAAGSAAVTLQAVYALVSFRTVISQSAAGLLTLTAAAAAAAALVAVLPSTGRPGRRRS</sequence>
<evidence type="ECO:0000256" key="6">
    <source>
        <dbReference type="SAM" id="MobiDB-lite"/>
    </source>
</evidence>
<dbReference type="Proteomes" id="UP001569904">
    <property type="component" value="Unassembled WGS sequence"/>
</dbReference>
<feature type="transmembrane region" description="Helical" evidence="7">
    <location>
        <begin position="388"/>
        <end position="410"/>
    </location>
</feature>
<gene>
    <name evidence="9" type="ORF">SM436_27020</name>
</gene>
<feature type="transmembrane region" description="Helical" evidence="7">
    <location>
        <begin position="441"/>
        <end position="465"/>
    </location>
</feature>
<dbReference type="InterPro" id="IPR008266">
    <property type="entry name" value="Tyr_kinase_AS"/>
</dbReference>
<evidence type="ECO:0000256" key="5">
    <source>
        <dbReference type="PROSITE-ProRule" id="PRU10141"/>
    </source>
</evidence>
<comment type="caution">
    <text evidence="9">The sequence shown here is derived from an EMBL/GenBank/DDBJ whole genome shotgun (WGS) entry which is preliminary data.</text>
</comment>
<dbReference type="RefSeq" id="WP_371944091.1">
    <property type="nucleotide sequence ID" value="NZ_JAXCEH010000020.1"/>
</dbReference>
<dbReference type="Gene3D" id="1.10.510.10">
    <property type="entry name" value="Transferase(Phosphotransferase) domain 1"/>
    <property type="match status" value="1"/>
</dbReference>
<feature type="region of interest" description="Disordered" evidence="6">
    <location>
        <begin position="287"/>
        <end position="348"/>
    </location>
</feature>
<dbReference type="CDD" id="cd14014">
    <property type="entry name" value="STKc_PknB_like"/>
    <property type="match status" value="1"/>
</dbReference>
<feature type="domain" description="Protein kinase" evidence="8">
    <location>
        <begin position="15"/>
        <end position="274"/>
    </location>
</feature>
<dbReference type="EMBL" id="JAXCEH010000020">
    <property type="protein sequence ID" value="MFA1557349.1"/>
    <property type="molecule type" value="Genomic_DNA"/>
</dbReference>
<name>A0ABV4R3A6_9ACTN</name>
<evidence type="ECO:0000256" key="4">
    <source>
        <dbReference type="ARBA" id="ARBA00022840"/>
    </source>
</evidence>
<dbReference type="PANTHER" id="PTHR43289">
    <property type="entry name" value="MITOGEN-ACTIVATED PROTEIN KINASE KINASE KINASE 20-RELATED"/>
    <property type="match status" value="1"/>
</dbReference>
<evidence type="ECO:0000256" key="2">
    <source>
        <dbReference type="ARBA" id="ARBA00022741"/>
    </source>
</evidence>
<protein>
    <submittedName>
        <fullName evidence="9">Serine/threonine-protein kinase</fullName>
        <ecNumber evidence="9">2.7.11.1</ecNumber>
    </submittedName>
</protein>
<evidence type="ECO:0000256" key="3">
    <source>
        <dbReference type="ARBA" id="ARBA00022777"/>
    </source>
</evidence>
<dbReference type="SUPFAM" id="SSF56112">
    <property type="entry name" value="Protein kinase-like (PK-like)"/>
    <property type="match status" value="1"/>
</dbReference>
<dbReference type="GO" id="GO:0004674">
    <property type="term" value="F:protein serine/threonine kinase activity"/>
    <property type="evidence" value="ECO:0007669"/>
    <property type="project" value="UniProtKB-EC"/>
</dbReference>
<keyword evidence="7" id="KW-0472">Membrane</keyword>
<keyword evidence="4 5" id="KW-0067">ATP-binding</keyword>
<dbReference type="PANTHER" id="PTHR43289:SF34">
    <property type="entry name" value="SERINE_THREONINE-PROTEIN KINASE YBDM-RELATED"/>
    <property type="match status" value="1"/>
</dbReference>
<keyword evidence="3 9" id="KW-0418">Kinase</keyword>
<evidence type="ECO:0000313" key="9">
    <source>
        <dbReference type="EMBL" id="MFA1557349.1"/>
    </source>
</evidence>
<organism evidence="9 10">
    <name type="scientific">Actinomadura chokoriensis</name>
    <dbReference type="NCBI Taxonomy" id="454156"/>
    <lineage>
        <taxon>Bacteria</taxon>
        <taxon>Bacillati</taxon>
        <taxon>Actinomycetota</taxon>
        <taxon>Actinomycetes</taxon>
        <taxon>Streptosporangiales</taxon>
        <taxon>Thermomonosporaceae</taxon>
        <taxon>Actinomadura</taxon>
    </lineage>
</organism>
<dbReference type="InterPro" id="IPR000719">
    <property type="entry name" value="Prot_kinase_dom"/>
</dbReference>
<keyword evidence="7" id="KW-1133">Transmembrane helix</keyword>
<dbReference type="InterPro" id="IPR011009">
    <property type="entry name" value="Kinase-like_dom_sf"/>
</dbReference>